<keyword evidence="2" id="KW-0040">ANK repeat</keyword>
<dbReference type="EMBL" id="AP024483">
    <property type="protein sequence ID" value="BCS83692.1"/>
    <property type="molecule type" value="Genomic_DNA"/>
</dbReference>
<dbReference type="RefSeq" id="YP_010842300.1">
    <property type="nucleotide sequence ID" value="NC_079139.1"/>
</dbReference>
<sequence>MVQYLISNKVDVNAEGALAVTFASSKGHMKVLEILFTQKVDIKKNRGALYLACCHGHYEIAKFLISKGAIITNDILVIAAYNGHLEIVKYLVSRGADISHHDFYALEVAQEKGHQEVADYLISEYIKI</sequence>
<evidence type="ECO:0000313" key="3">
    <source>
        <dbReference type="EMBL" id="BCS83692.1"/>
    </source>
</evidence>
<evidence type="ECO:0000256" key="1">
    <source>
        <dbReference type="ARBA" id="ARBA00022737"/>
    </source>
</evidence>
<dbReference type="GeneID" id="80558897"/>
<dbReference type="SMART" id="SM00248">
    <property type="entry name" value="ANK"/>
    <property type="match status" value="3"/>
</dbReference>
<evidence type="ECO:0000313" key="4">
    <source>
        <dbReference type="Proteomes" id="UP001321479"/>
    </source>
</evidence>
<dbReference type="InterPro" id="IPR036770">
    <property type="entry name" value="Ankyrin_rpt-contain_sf"/>
</dbReference>
<dbReference type="PANTHER" id="PTHR24189">
    <property type="entry name" value="MYOTROPHIN"/>
    <property type="match status" value="1"/>
</dbReference>
<dbReference type="Gene3D" id="1.25.40.20">
    <property type="entry name" value="Ankyrin repeat-containing domain"/>
    <property type="match status" value="2"/>
</dbReference>
<dbReference type="Pfam" id="PF12796">
    <property type="entry name" value="Ank_2"/>
    <property type="match status" value="2"/>
</dbReference>
<accession>A0ABM7NU36</accession>
<dbReference type="InterPro" id="IPR002110">
    <property type="entry name" value="Ankyrin_rpt"/>
</dbReference>
<dbReference type="PROSITE" id="PS50297">
    <property type="entry name" value="ANK_REP_REGION"/>
    <property type="match status" value="1"/>
</dbReference>
<dbReference type="PROSITE" id="PS50088">
    <property type="entry name" value="ANK_REPEAT"/>
    <property type="match status" value="1"/>
</dbReference>
<proteinExistence type="predicted"/>
<dbReference type="PANTHER" id="PTHR24189:SF50">
    <property type="entry name" value="ANKYRIN REPEAT AND SOCS BOX PROTEIN 2"/>
    <property type="match status" value="1"/>
</dbReference>
<organism evidence="3 4">
    <name type="scientific">Cotonvirus japonicus</name>
    <dbReference type="NCBI Taxonomy" id="2811091"/>
    <lineage>
        <taxon>Viruses</taxon>
        <taxon>Varidnaviria</taxon>
        <taxon>Bamfordvirae</taxon>
        <taxon>Nucleocytoviricota</taxon>
        <taxon>Megaviricetes</taxon>
        <taxon>Imitervirales</taxon>
        <taxon>Mimiviridae</taxon>
        <taxon>Megamimivirinae</taxon>
        <taxon>Cotonvirus</taxon>
        <taxon>Cotonvirus japonicum</taxon>
    </lineage>
</organism>
<keyword evidence="4" id="KW-1185">Reference proteome</keyword>
<dbReference type="Proteomes" id="UP001321479">
    <property type="component" value="Segment"/>
</dbReference>
<dbReference type="SUPFAM" id="SSF48403">
    <property type="entry name" value="Ankyrin repeat"/>
    <property type="match status" value="1"/>
</dbReference>
<dbReference type="InterPro" id="IPR050745">
    <property type="entry name" value="Multifunctional_regulatory"/>
</dbReference>
<name>A0ABM7NU36_9VIRU</name>
<keyword evidence="1" id="KW-0677">Repeat</keyword>
<reference evidence="3 4" key="1">
    <citation type="submission" date="2021-02" db="EMBL/GenBank/DDBJ databases">
        <title>Cotonvirus japonicus, which uses Golgi apparatus of host cells for its virion factory, phylogenetically links tailed tupanvirus and icosahedral mimivirus.</title>
        <authorList>
            <person name="Takahashi H."/>
            <person name="Fukaya S."/>
            <person name="Song C."/>
            <person name="Murata K."/>
            <person name="Takemura M."/>
        </authorList>
    </citation>
    <scope>NUCLEOTIDE SEQUENCE [LARGE SCALE GENOMIC DNA]</scope>
</reference>
<evidence type="ECO:0000256" key="2">
    <source>
        <dbReference type="ARBA" id="ARBA00023043"/>
    </source>
</evidence>
<protein>
    <submittedName>
        <fullName evidence="3">Ankyrin repeat protein</fullName>
    </submittedName>
</protein>